<keyword evidence="2" id="KW-0539">Nucleus</keyword>
<keyword evidence="5" id="KW-1185">Reference proteome</keyword>
<dbReference type="GO" id="GO:0005654">
    <property type="term" value="C:nucleoplasm"/>
    <property type="evidence" value="ECO:0007669"/>
    <property type="project" value="TreeGrafter"/>
</dbReference>
<dbReference type="SUPFAM" id="SSF158639">
    <property type="entry name" value="ENT-like"/>
    <property type="match status" value="1"/>
</dbReference>
<evidence type="ECO:0000256" key="1">
    <source>
        <dbReference type="ARBA" id="ARBA00004123"/>
    </source>
</evidence>
<evidence type="ECO:0000259" key="3">
    <source>
        <dbReference type="PROSITE" id="PS51138"/>
    </source>
</evidence>
<dbReference type="EMBL" id="CAQQ02115932">
    <property type="status" value="NOT_ANNOTATED_CDS"/>
    <property type="molecule type" value="Genomic_DNA"/>
</dbReference>
<dbReference type="Pfam" id="PF03735">
    <property type="entry name" value="ENT"/>
    <property type="match status" value="1"/>
</dbReference>
<accession>T1GYH3</accession>
<dbReference type="PANTHER" id="PTHR16500:SF3">
    <property type="entry name" value="BRCA2-INTERACTING TRANSCRIPTIONAL REPRESSOR EMSY"/>
    <property type="match status" value="1"/>
</dbReference>
<dbReference type="PROSITE" id="PS51138">
    <property type="entry name" value="ENT"/>
    <property type="match status" value="1"/>
</dbReference>
<dbReference type="AlphaFoldDB" id="T1GYH3"/>
<evidence type="ECO:0000256" key="2">
    <source>
        <dbReference type="ARBA" id="ARBA00023242"/>
    </source>
</evidence>
<dbReference type="GO" id="GO:0006355">
    <property type="term" value="P:regulation of DNA-templated transcription"/>
    <property type="evidence" value="ECO:0007669"/>
    <property type="project" value="InterPro"/>
</dbReference>
<dbReference type="InterPro" id="IPR036142">
    <property type="entry name" value="ENT_dom-like_sf"/>
</dbReference>
<evidence type="ECO:0000313" key="5">
    <source>
        <dbReference type="Proteomes" id="UP000015102"/>
    </source>
</evidence>
<evidence type="ECO:0000313" key="4">
    <source>
        <dbReference type="EnsemblMetazoa" id="MESCA008900-PA"/>
    </source>
</evidence>
<reference evidence="4" key="2">
    <citation type="submission" date="2015-06" db="UniProtKB">
        <authorList>
            <consortium name="EnsemblMetazoa"/>
        </authorList>
    </citation>
    <scope>IDENTIFICATION</scope>
</reference>
<dbReference type="STRING" id="36166.T1GYH3"/>
<dbReference type="Gene3D" id="1.10.1240.40">
    <property type="entry name" value="ENT domain"/>
    <property type="match status" value="1"/>
</dbReference>
<dbReference type="InterPro" id="IPR005491">
    <property type="entry name" value="ENT_dom"/>
</dbReference>
<dbReference type="HOGENOM" id="CLU_1976052_0_0_1"/>
<dbReference type="EnsemblMetazoa" id="MESCA008900-RA">
    <property type="protein sequence ID" value="MESCA008900-PA"/>
    <property type="gene ID" value="MESCA008900"/>
</dbReference>
<dbReference type="InterPro" id="IPR033482">
    <property type="entry name" value="EMSY"/>
</dbReference>
<feature type="domain" description="ENT" evidence="3">
    <location>
        <begin position="13"/>
        <end position="97"/>
    </location>
</feature>
<reference evidence="5" key="1">
    <citation type="submission" date="2013-02" db="EMBL/GenBank/DDBJ databases">
        <authorList>
            <person name="Hughes D."/>
        </authorList>
    </citation>
    <scope>NUCLEOTIDE SEQUENCE</scope>
    <source>
        <strain>Durham</strain>
        <strain evidence="5">NC isolate 2 -- Noor lab</strain>
    </source>
</reference>
<comment type="subcellular location">
    <subcellularLocation>
        <location evidence="1">Nucleus</location>
    </subcellularLocation>
</comment>
<organism evidence="4 5">
    <name type="scientific">Megaselia scalaris</name>
    <name type="common">Humpbacked fly</name>
    <name type="synonym">Phora scalaris</name>
    <dbReference type="NCBI Taxonomy" id="36166"/>
    <lineage>
        <taxon>Eukaryota</taxon>
        <taxon>Metazoa</taxon>
        <taxon>Ecdysozoa</taxon>
        <taxon>Arthropoda</taxon>
        <taxon>Hexapoda</taxon>
        <taxon>Insecta</taxon>
        <taxon>Pterygota</taxon>
        <taxon>Neoptera</taxon>
        <taxon>Endopterygota</taxon>
        <taxon>Diptera</taxon>
        <taxon>Brachycera</taxon>
        <taxon>Muscomorpha</taxon>
        <taxon>Platypezoidea</taxon>
        <taxon>Phoridae</taxon>
        <taxon>Megaseliini</taxon>
        <taxon>Megaselia</taxon>
    </lineage>
</organism>
<dbReference type="PANTHER" id="PTHR16500">
    <property type="entry name" value="BRCA2-INTERACTING TRANSCRIPTIONAL REPRESSOR EMSY"/>
    <property type="match status" value="1"/>
</dbReference>
<dbReference type="SMART" id="SM01191">
    <property type="entry name" value="ENT"/>
    <property type="match status" value="1"/>
</dbReference>
<protein>
    <recommendedName>
        <fullName evidence="3">ENT domain-containing protein</fullName>
    </recommendedName>
</protein>
<name>T1GYH3_MEGSC</name>
<sequence>MWPRKLDLNQDECNSMLRQIELDCYSSVITAFRAQGGLDDLKTRILADLRKIFHIDEDRHKAEARRVANDEELTTIADLVFGESASSEWRNEGRRTNGLLQRAPAQTAFCKMSNNIKEDATNMNSLL</sequence>
<dbReference type="EMBL" id="CAQQ02115931">
    <property type="status" value="NOT_ANNOTATED_CDS"/>
    <property type="molecule type" value="Genomic_DNA"/>
</dbReference>
<proteinExistence type="predicted"/>
<dbReference type="Proteomes" id="UP000015102">
    <property type="component" value="Unassembled WGS sequence"/>
</dbReference>